<comment type="caution">
    <text evidence="1">The sequence shown here is derived from an EMBL/GenBank/DDBJ whole genome shotgun (WGS) entry which is preliminary data.</text>
</comment>
<gene>
    <name evidence="1" type="ORF">KOR34_36110</name>
</gene>
<proteinExistence type="predicted"/>
<evidence type="ECO:0008006" key="3">
    <source>
        <dbReference type="Google" id="ProtNLM"/>
    </source>
</evidence>
<dbReference type="EMBL" id="SIHJ01000002">
    <property type="protein sequence ID" value="TWT33777.1"/>
    <property type="molecule type" value="Genomic_DNA"/>
</dbReference>
<accession>A0A5C5V7H9</accession>
<evidence type="ECO:0000313" key="2">
    <source>
        <dbReference type="Proteomes" id="UP000316714"/>
    </source>
</evidence>
<reference evidence="1 2" key="1">
    <citation type="submission" date="2019-02" db="EMBL/GenBank/DDBJ databases">
        <title>Deep-cultivation of Planctomycetes and their phenomic and genomic characterization uncovers novel biology.</title>
        <authorList>
            <person name="Wiegand S."/>
            <person name="Jogler M."/>
            <person name="Boedeker C."/>
            <person name="Pinto D."/>
            <person name="Vollmers J."/>
            <person name="Rivas-Marin E."/>
            <person name="Kohn T."/>
            <person name="Peeters S.H."/>
            <person name="Heuer A."/>
            <person name="Rast P."/>
            <person name="Oberbeckmann S."/>
            <person name="Bunk B."/>
            <person name="Jeske O."/>
            <person name="Meyerdierks A."/>
            <person name="Storesund J.E."/>
            <person name="Kallscheuer N."/>
            <person name="Luecker S."/>
            <person name="Lage O.M."/>
            <person name="Pohl T."/>
            <person name="Merkel B.J."/>
            <person name="Hornburger P."/>
            <person name="Mueller R.-W."/>
            <person name="Bruemmer F."/>
            <person name="Labrenz M."/>
            <person name="Spormann A.M."/>
            <person name="Op Den Camp H."/>
            <person name="Overmann J."/>
            <person name="Amann R."/>
            <person name="Jetten M.S.M."/>
            <person name="Mascher T."/>
            <person name="Medema M.H."/>
            <person name="Devos D.P."/>
            <person name="Kaster A.-K."/>
            <person name="Ovreas L."/>
            <person name="Rohde M."/>
            <person name="Galperin M.Y."/>
            <person name="Jogler C."/>
        </authorList>
    </citation>
    <scope>NUCLEOTIDE SEQUENCE [LARGE SCALE GENOMIC DNA]</scope>
    <source>
        <strain evidence="1 2">KOR34</strain>
    </source>
</reference>
<protein>
    <recommendedName>
        <fullName evidence="3">Sulfotransferase domain protein</fullName>
    </recommendedName>
</protein>
<dbReference type="Proteomes" id="UP000316714">
    <property type="component" value="Unassembled WGS sequence"/>
</dbReference>
<dbReference type="AlphaFoldDB" id="A0A5C5V7H9"/>
<dbReference type="RefSeq" id="WP_146566679.1">
    <property type="nucleotide sequence ID" value="NZ_SIHJ01000002.1"/>
</dbReference>
<dbReference type="SUPFAM" id="SSF52540">
    <property type="entry name" value="P-loop containing nucleoside triphosphate hydrolases"/>
    <property type="match status" value="1"/>
</dbReference>
<dbReference type="Gene3D" id="3.40.50.300">
    <property type="entry name" value="P-loop containing nucleotide triphosphate hydrolases"/>
    <property type="match status" value="1"/>
</dbReference>
<dbReference type="OrthoDB" id="263590at2"/>
<sequence length="350" mass="40307">MFRTVVRRIAQWGLERGVMKAALQSSLTAPAEVPPGFQPTGWSGTIDRRAFPEAAPPAAFITARFRSGSTLLWKLLREHRQLTAYYEPLNPRRWFDPAARGQRVDNTHRGVEQYWEEYNRFAGVEVPWEEWWSSRDLYLPATVPAHTLYEYLRLLVDEAPGFPVLQFNRLDFRLGWIASRFPDVLLVHLHRDPRDQWISTFLRQKPVPTTATVANFARSDEFYLVSWANDLARYIPLFAEVKQLHPYELSYIVSRLSFVFASNHSAYDVSYESLVSEPRAVMKSLGDVFKLEGMDQLPGIGQVSTRSVGRWKSYADASWFEEREARCDELIDQCVLGRGSTAVREGLRIG</sequence>
<organism evidence="1 2">
    <name type="scientific">Posidoniimonas corsicana</name>
    <dbReference type="NCBI Taxonomy" id="1938618"/>
    <lineage>
        <taxon>Bacteria</taxon>
        <taxon>Pseudomonadati</taxon>
        <taxon>Planctomycetota</taxon>
        <taxon>Planctomycetia</taxon>
        <taxon>Pirellulales</taxon>
        <taxon>Lacipirellulaceae</taxon>
        <taxon>Posidoniimonas</taxon>
    </lineage>
</organism>
<dbReference type="Pfam" id="PF13469">
    <property type="entry name" value="Sulfotransfer_3"/>
    <property type="match status" value="1"/>
</dbReference>
<name>A0A5C5V7H9_9BACT</name>
<evidence type="ECO:0000313" key="1">
    <source>
        <dbReference type="EMBL" id="TWT33777.1"/>
    </source>
</evidence>
<keyword evidence="2" id="KW-1185">Reference proteome</keyword>
<dbReference type="InterPro" id="IPR027417">
    <property type="entry name" value="P-loop_NTPase"/>
</dbReference>